<dbReference type="EMBL" id="KV407456">
    <property type="protein sequence ID" value="KZF24621.1"/>
    <property type="molecule type" value="Genomic_DNA"/>
</dbReference>
<dbReference type="RefSeq" id="XP_018190176.1">
    <property type="nucleotide sequence ID" value="XM_018335909.1"/>
</dbReference>
<dbReference type="Gene3D" id="2.60.40.150">
    <property type="entry name" value="C2 domain"/>
    <property type="match status" value="1"/>
</dbReference>
<dbReference type="InterPro" id="IPR000008">
    <property type="entry name" value="C2_dom"/>
</dbReference>
<feature type="compositionally biased region" description="Low complexity" evidence="1">
    <location>
        <begin position="595"/>
        <end position="612"/>
    </location>
</feature>
<dbReference type="InterPro" id="IPR035892">
    <property type="entry name" value="C2_domain_sf"/>
</dbReference>
<dbReference type="SUPFAM" id="SSF49562">
    <property type="entry name" value="C2 domain (Calcium/lipid-binding domain, CaLB)"/>
    <property type="match status" value="1"/>
</dbReference>
<dbReference type="PANTHER" id="PTHR47800">
    <property type="entry name" value="C2 DOMAIN-CONTAINING PROTEIN"/>
    <property type="match status" value="1"/>
</dbReference>
<dbReference type="PROSITE" id="PS50004">
    <property type="entry name" value="C2"/>
    <property type="match status" value="1"/>
</dbReference>
<feature type="compositionally biased region" description="Acidic residues" evidence="1">
    <location>
        <begin position="527"/>
        <end position="539"/>
    </location>
</feature>
<feature type="region of interest" description="Disordered" evidence="1">
    <location>
        <begin position="418"/>
        <end position="448"/>
    </location>
</feature>
<dbReference type="Proteomes" id="UP000076632">
    <property type="component" value="Unassembled WGS sequence"/>
</dbReference>
<evidence type="ECO:0000313" key="3">
    <source>
        <dbReference type="EMBL" id="KZF24621.1"/>
    </source>
</evidence>
<dbReference type="SMART" id="SM00239">
    <property type="entry name" value="C2"/>
    <property type="match status" value="1"/>
</dbReference>
<accession>A0A165IAD7</accession>
<feature type="compositionally biased region" description="Basic and acidic residues" evidence="1">
    <location>
        <begin position="22"/>
        <end position="59"/>
    </location>
</feature>
<keyword evidence="4" id="KW-1185">Reference proteome</keyword>
<dbReference type="InParanoid" id="A0A165IAD7"/>
<evidence type="ECO:0000313" key="4">
    <source>
        <dbReference type="Proteomes" id="UP000076632"/>
    </source>
</evidence>
<name>A0A165IAD7_XYLHT</name>
<dbReference type="GO" id="GO:0010628">
    <property type="term" value="P:positive regulation of gene expression"/>
    <property type="evidence" value="ECO:0007669"/>
    <property type="project" value="TreeGrafter"/>
</dbReference>
<dbReference type="OMA" id="SRYNFQA"/>
<evidence type="ECO:0000259" key="2">
    <source>
        <dbReference type="PROSITE" id="PS50004"/>
    </source>
</evidence>
<dbReference type="Pfam" id="PF00168">
    <property type="entry name" value="C2"/>
    <property type="match status" value="1"/>
</dbReference>
<feature type="domain" description="C2" evidence="2">
    <location>
        <begin position="55"/>
        <end position="190"/>
    </location>
</feature>
<protein>
    <recommendedName>
        <fullName evidence="2">C2 domain-containing protein</fullName>
    </recommendedName>
</protein>
<dbReference type="OrthoDB" id="73919at2759"/>
<gene>
    <name evidence="3" type="ORF">L228DRAFT_281678</name>
</gene>
<feature type="compositionally biased region" description="Basic and acidic residues" evidence="1">
    <location>
        <begin position="499"/>
        <end position="512"/>
    </location>
</feature>
<feature type="region of interest" description="Disordered" evidence="1">
    <location>
        <begin position="1"/>
        <end position="71"/>
    </location>
</feature>
<reference evidence="3 4" key="1">
    <citation type="journal article" date="2016" name="Fungal Biol.">
        <title>The genome of Xylona heveae provides a window into fungal endophytism.</title>
        <authorList>
            <person name="Gazis R."/>
            <person name="Kuo A."/>
            <person name="Riley R."/>
            <person name="LaButti K."/>
            <person name="Lipzen A."/>
            <person name="Lin J."/>
            <person name="Amirebrahimi M."/>
            <person name="Hesse C.N."/>
            <person name="Spatafora J.W."/>
            <person name="Henrissat B."/>
            <person name="Hainaut M."/>
            <person name="Grigoriev I.V."/>
            <person name="Hibbett D.S."/>
        </authorList>
    </citation>
    <scope>NUCLEOTIDE SEQUENCE [LARGE SCALE GENOMIC DNA]</scope>
    <source>
        <strain evidence="3 4">TC161</strain>
    </source>
</reference>
<evidence type="ECO:0000256" key="1">
    <source>
        <dbReference type="SAM" id="MobiDB-lite"/>
    </source>
</evidence>
<feature type="compositionally biased region" description="Basic and acidic residues" evidence="1">
    <location>
        <begin position="577"/>
        <end position="594"/>
    </location>
</feature>
<dbReference type="AlphaFoldDB" id="A0A165IAD7"/>
<dbReference type="PANTHER" id="PTHR47800:SF5">
    <property type="entry name" value="FER-1-LIKE PROTEIN 6"/>
    <property type="match status" value="1"/>
</dbReference>
<dbReference type="STRING" id="1328760.A0A165IAD7"/>
<organism evidence="3 4">
    <name type="scientific">Xylona heveae (strain CBS 132557 / TC161)</name>
    <dbReference type="NCBI Taxonomy" id="1328760"/>
    <lineage>
        <taxon>Eukaryota</taxon>
        <taxon>Fungi</taxon>
        <taxon>Dikarya</taxon>
        <taxon>Ascomycota</taxon>
        <taxon>Pezizomycotina</taxon>
        <taxon>Xylonomycetes</taxon>
        <taxon>Xylonales</taxon>
        <taxon>Xylonaceae</taxon>
        <taxon>Xylona</taxon>
    </lineage>
</organism>
<feature type="region of interest" description="Disordered" evidence="1">
    <location>
        <begin position="499"/>
        <end position="662"/>
    </location>
</feature>
<sequence length="662" mass="73623">MADSEQRPNTQPNGDAGVSDSNHNHDNEKTQSKGAKHDLEKLVDKQKLEEKMKMVKPEKQPPGGYDSMPIPSASRGYTVKFTFHRATNLPMADINSLSSDPFVLAQLKTDLPKRHKEDPPFMFRTPTIRRNTNPEWNAVWIVSNVPASGFRLKARLYDEDPADHDDRLGNAHIDVDHIDENWPGIHEQSYKVKKRMGSKRAYFIRGCAALFQRGLDMSGELTVSVEVLGRTEGDAPGGQLYTAGPMAWTKHFSPLLGRISGTKAASDDNPGTERYNFQANQIQLAGPVPSTLYHRYVEFKPFIGSMFTTKGVRGWILNRALHHQHARVYNFDRTTVYGSFDEPCRDMTLKFLDLVHYDQGGRIFTYVLTLDGQLRFTETGKEFGIDLLSKHTMHSDVSIYIAFSGEFFIRRHTRKNHFSDNEASDPTHPPEDIGGGPPKDEPPKDPAYYELVIDNDSGTYRPNAKLLPDLKSFIHRNLPGIKVLTLDCNGDKEKMDRLKTQQRERKKTEGDAHVYVQGSDAGSISSSDEEMLDTMDGDDGNGNGAGDIGVSQGVKTVLHGPKQRVEKFQHPGKARRERIETLDDQETERAEQSHASHPHAPAAAAAASSSSHPDTHHDTHQSDAPPSAALSDGPFFDAVPSHPDTASHHDSAAAEKPNTNTA</sequence>
<proteinExistence type="predicted"/>
<dbReference type="GeneID" id="28901046"/>